<feature type="region of interest" description="Disordered" evidence="1">
    <location>
        <begin position="36"/>
        <end position="60"/>
    </location>
</feature>
<accession>A0A8J3FLL6</accession>
<keyword evidence="3" id="KW-1185">Reference proteome</keyword>
<comment type="caution">
    <text evidence="2">The sequence shown here is derived from an EMBL/GenBank/DDBJ whole genome shotgun (WGS) entry which is preliminary data.</text>
</comment>
<dbReference type="AlphaFoldDB" id="A0A8J3FLL6"/>
<name>A0A8J3FLL6_9ACTN</name>
<protein>
    <submittedName>
        <fullName evidence="2">Uncharacterized protein</fullName>
    </submittedName>
</protein>
<dbReference type="Proteomes" id="UP000656042">
    <property type="component" value="Unassembled WGS sequence"/>
</dbReference>
<sequence length="263" mass="28980">MPFDASVCLRELPDHTGSPIADAMAFGADAGIPVVVAGSGDDPRPRAPTPGPQPITRQHPIGMLGGARRIVVWLDREADRRYEASMIRPESRLGRGPSLFRGARGADPDEAARRYDELVKRVLTPGLRAMGFASSGRTYRLTAATDDFAQVGVQRIGSFPDSIRFTLAFSLISVKHWENYRAQSGQTRTRPKAVMPYGWGEWGRCWWARANEFMASVRAAHRNHDEGFLVSAREPVDPVGEEALTVVREFGLPFLLAQIAEPI</sequence>
<reference evidence="2" key="2">
    <citation type="submission" date="2020-09" db="EMBL/GenBank/DDBJ databases">
        <authorList>
            <person name="Sun Q."/>
            <person name="Zhou Y."/>
        </authorList>
    </citation>
    <scope>NUCLEOTIDE SEQUENCE</scope>
    <source>
        <strain evidence="2">CGMCC 4.7299</strain>
    </source>
</reference>
<evidence type="ECO:0000313" key="2">
    <source>
        <dbReference type="EMBL" id="GGK73279.1"/>
    </source>
</evidence>
<dbReference type="RefSeq" id="WP_189077260.1">
    <property type="nucleotide sequence ID" value="NZ_BMMX01000001.1"/>
</dbReference>
<gene>
    <name evidence="2" type="ORF">GCM10012284_03950</name>
</gene>
<evidence type="ECO:0000256" key="1">
    <source>
        <dbReference type="SAM" id="MobiDB-lite"/>
    </source>
</evidence>
<evidence type="ECO:0000313" key="3">
    <source>
        <dbReference type="Proteomes" id="UP000656042"/>
    </source>
</evidence>
<reference evidence="2" key="1">
    <citation type="journal article" date="2014" name="Int. J. Syst. Evol. Microbiol.">
        <title>Complete genome sequence of Corynebacterium casei LMG S-19264T (=DSM 44701T), isolated from a smear-ripened cheese.</title>
        <authorList>
            <consortium name="US DOE Joint Genome Institute (JGI-PGF)"/>
            <person name="Walter F."/>
            <person name="Albersmeier A."/>
            <person name="Kalinowski J."/>
            <person name="Ruckert C."/>
        </authorList>
    </citation>
    <scope>NUCLEOTIDE SEQUENCE</scope>
    <source>
        <strain evidence="2">CGMCC 4.7299</strain>
    </source>
</reference>
<proteinExistence type="predicted"/>
<organism evidence="2 3">
    <name type="scientific">Mangrovihabitans endophyticus</name>
    <dbReference type="NCBI Taxonomy" id="1751298"/>
    <lineage>
        <taxon>Bacteria</taxon>
        <taxon>Bacillati</taxon>
        <taxon>Actinomycetota</taxon>
        <taxon>Actinomycetes</taxon>
        <taxon>Micromonosporales</taxon>
        <taxon>Micromonosporaceae</taxon>
        <taxon>Mangrovihabitans</taxon>
    </lineage>
</organism>
<dbReference type="EMBL" id="BMMX01000001">
    <property type="protein sequence ID" value="GGK73279.1"/>
    <property type="molecule type" value="Genomic_DNA"/>
</dbReference>